<keyword evidence="14 28" id="KW-0812">Transmembrane</keyword>
<evidence type="ECO:0000256" key="7">
    <source>
        <dbReference type="ARBA" id="ARBA00018638"/>
    </source>
</evidence>
<feature type="domain" description="Glycosyl transferase family 51" evidence="30">
    <location>
        <begin position="55"/>
        <end position="229"/>
    </location>
</feature>
<evidence type="ECO:0000256" key="26">
    <source>
        <dbReference type="ARBA" id="ARBA00049902"/>
    </source>
</evidence>
<dbReference type="GO" id="GO:0009252">
    <property type="term" value="P:peptidoglycan biosynthetic process"/>
    <property type="evidence" value="ECO:0007669"/>
    <property type="project" value="UniProtKB-UniPathway"/>
</dbReference>
<dbReference type="OrthoDB" id="9766909at2"/>
<comment type="caution">
    <text evidence="32">The sequence shown here is derived from an EMBL/GenBank/DDBJ whole genome shotgun (WGS) entry which is preliminary data.</text>
</comment>
<evidence type="ECO:0000256" key="19">
    <source>
        <dbReference type="ARBA" id="ARBA00022989"/>
    </source>
</evidence>
<evidence type="ECO:0000256" key="28">
    <source>
        <dbReference type="SAM" id="Phobius"/>
    </source>
</evidence>
<evidence type="ECO:0000256" key="25">
    <source>
        <dbReference type="ARBA" id="ARBA00044770"/>
    </source>
</evidence>
<comment type="subcellular location">
    <subcellularLocation>
        <location evidence="2">Cell inner membrane</location>
        <topology evidence="2">Single-pass type II membrane protein</topology>
    </subcellularLocation>
</comment>
<dbReference type="GO" id="GO:0008658">
    <property type="term" value="F:penicillin binding"/>
    <property type="evidence" value="ECO:0007669"/>
    <property type="project" value="InterPro"/>
</dbReference>
<dbReference type="SUPFAM" id="SSF56601">
    <property type="entry name" value="beta-lactamase/transpeptidase-like"/>
    <property type="match status" value="1"/>
</dbReference>
<dbReference type="EMBL" id="MKEK01000001">
    <property type="protein sequence ID" value="OEY69005.1"/>
    <property type="molecule type" value="Genomic_DNA"/>
</dbReference>
<dbReference type="PANTHER" id="PTHR32282">
    <property type="entry name" value="BINDING PROTEIN TRANSPEPTIDASE, PUTATIVE-RELATED"/>
    <property type="match status" value="1"/>
</dbReference>
<dbReference type="STRING" id="1628148.BI198_05050"/>
<evidence type="ECO:0000313" key="32">
    <source>
        <dbReference type="EMBL" id="OEY69005.1"/>
    </source>
</evidence>
<evidence type="ECO:0000256" key="8">
    <source>
        <dbReference type="ARBA" id="ARBA00022475"/>
    </source>
</evidence>
<keyword evidence="17" id="KW-0735">Signal-anchor</keyword>
<evidence type="ECO:0000256" key="22">
    <source>
        <dbReference type="ARBA" id="ARBA00023268"/>
    </source>
</evidence>
<evidence type="ECO:0000256" key="1">
    <source>
        <dbReference type="ARBA" id="ARBA00002624"/>
    </source>
</evidence>
<feature type="domain" description="Penicillin-binding protein OB-like" evidence="31">
    <location>
        <begin position="317"/>
        <end position="439"/>
    </location>
</feature>
<dbReference type="InterPro" id="IPR023346">
    <property type="entry name" value="Lysozyme-like_dom_sf"/>
</dbReference>
<comment type="catalytic activity">
    <reaction evidence="26">
        <text>[GlcNAc-(1-&gt;4)-Mur2Ac(oyl-L-Ala-gamma-D-Glu-L-Lys-D-Ala-D-Ala)](n)-di-trans,octa-cis-undecaprenyl diphosphate + beta-D-GlcNAc-(1-&gt;4)-Mur2Ac(oyl-L-Ala-gamma-D-Glu-L-Lys-D-Ala-D-Ala)-di-trans,octa-cis-undecaprenyl diphosphate = [GlcNAc-(1-&gt;4)-Mur2Ac(oyl-L-Ala-gamma-D-Glu-L-Lys-D-Ala-D-Ala)](n+1)-di-trans,octa-cis-undecaprenyl diphosphate + di-trans,octa-cis-undecaprenyl diphosphate + H(+)</text>
        <dbReference type="Rhea" id="RHEA:23708"/>
        <dbReference type="Rhea" id="RHEA-COMP:9602"/>
        <dbReference type="Rhea" id="RHEA-COMP:9603"/>
        <dbReference type="ChEBI" id="CHEBI:15378"/>
        <dbReference type="ChEBI" id="CHEBI:58405"/>
        <dbReference type="ChEBI" id="CHEBI:60033"/>
        <dbReference type="ChEBI" id="CHEBI:78435"/>
        <dbReference type="EC" id="2.4.99.28"/>
    </reaction>
</comment>
<evidence type="ECO:0000256" key="20">
    <source>
        <dbReference type="ARBA" id="ARBA00023136"/>
    </source>
</evidence>
<evidence type="ECO:0000256" key="17">
    <source>
        <dbReference type="ARBA" id="ARBA00022968"/>
    </source>
</evidence>
<dbReference type="EC" id="2.4.99.28" evidence="25"/>
<protein>
    <recommendedName>
        <fullName evidence="7">Penicillin-binding protein 1A</fullName>
        <ecNumber evidence="25">2.4.99.28</ecNumber>
        <ecNumber evidence="6">3.4.16.4</ecNumber>
    </recommendedName>
</protein>
<dbReference type="GO" id="GO:0009002">
    <property type="term" value="F:serine-type D-Ala-D-Ala carboxypeptidase activity"/>
    <property type="evidence" value="ECO:0007669"/>
    <property type="project" value="UniProtKB-EC"/>
</dbReference>
<keyword evidence="20 28" id="KW-0472">Membrane</keyword>
<evidence type="ECO:0000256" key="2">
    <source>
        <dbReference type="ARBA" id="ARBA00004249"/>
    </source>
</evidence>
<comment type="pathway">
    <text evidence="3">Cell wall biogenesis; peptidoglycan biosynthesis.</text>
</comment>
<evidence type="ECO:0000256" key="23">
    <source>
        <dbReference type="ARBA" id="ARBA00023316"/>
    </source>
</evidence>
<keyword evidence="9" id="KW-0997">Cell inner membrane</keyword>
<keyword evidence="15" id="KW-0378">Hydrolase</keyword>
<dbReference type="Pfam" id="PF00912">
    <property type="entry name" value="Transgly"/>
    <property type="match status" value="1"/>
</dbReference>
<dbReference type="AlphaFoldDB" id="A0A1E7Q4A2"/>
<keyword evidence="18" id="KW-0573">Peptidoglycan synthesis</keyword>
<dbReference type="GO" id="GO:0030288">
    <property type="term" value="C:outer membrane-bounded periplasmic space"/>
    <property type="evidence" value="ECO:0007669"/>
    <property type="project" value="TreeGrafter"/>
</dbReference>
<evidence type="ECO:0000256" key="24">
    <source>
        <dbReference type="ARBA" id="ARBA00034000"/>
    </source>
</evidence>
<keyword evidence="22" id="KW-0511">Multifunctional enzyme</keyword>
<organism evidence="32 33">
    <name type="scientific">Rheinheimera salexigens</name>
    <dbReference type="NCBI Taxonomy" id="1628148"/>
    <lineage>
        <taxon>Bacteria</taxon>
        <taxon>Pseudomonadati</taxon>
        <taxon>Pseudomonadota</taxon>
        <taxon>Gammaproteobacteria</taxon>
        <taxon>Chromatiales</taxon>
        <taxon>Chromatiaceae</taxon>
        <taxon>Rheinheimera</taxon>
    </lineage>
</organism>
<keyword evidence="23" id="KW-0961">Cell wall biogenesis/degradation</keyword>
<evidence type="ECO:0000256" key="12">
    <source>
        <dbReference type="ARBA" id="ARBA00022676"/>
    </source>
</evidence>
<evidence type="ECO:0000256" key="5">
    <source>
        <dbReference type="ARBA" id="ARBA00007739"/>
    </source>
</evidence>
<dbReference type="UniPathway" id="UPA00219"/>
<comment type="function">
    <text evidence="1">Cell wall formation. Synthesis of cross-linked peptidoglycan from the lipid intermediates. The enzyme has a penicillin-insensitive transglycosylase N-terminal domain (formation of linear glycan strands) and a penicillin-sensitive transpeptidase C-terminal domain (cross-linking of the peptide subunits).</text>
</comment>
<evidence type="ECO:0000256" key="15">
    <source>
        <dbReference type="ARBA" id="ARBA00022801"/>
    </source>
</evidence>
<evidence type="ECO:0000256" key="13">
    <source>
        <dbReference type="ARBA" id="ARBA00022679"/>
    </source>
</evidence>
<keyword evidence="8" id="KW-1003">Cell membrane</keyword>
<evidence type="ECO:0000259" key="30">
    <source>
        <dbReference type="Pfam" id="PF00912"/>
    </source>
</evidence>
<accession>A0A1E7Q4A2</accession>
<dbReference type="Pfam" id="PF17092">
    <property type="entry name" value="PCB_OB"/>
    <property type="match status" value="1"/>
</dbReference>
<feature type="domain" description="Penicillin-binding protein transpeptidase" evidence="29">
    <location>
        <begin position="442"/>
        <end position="746"/>
    </location>
</feature>
<dbReference type="GO" id="GO:0008360">
    <property type="term" value="P:regulation of cell shape"/>
    <property type="evidence" value="ECO:0007669"/>
    <property type="project" value="UniProtKB-KW"/>
</dbReference>
<dbReference type="InterPro" id="IPR036950">
    <property type="entry name" value="PBP_transglycosylase"/>
</dbReference>
<evidence type="ECO:0000259" key="31">
    <source>
        <dbReference type="Pfam" id="PF17092"/>
    </source>
</evidence>
<dbReference type="InterPro" id="IPR050396">
    <property type="entry name" value="Glycosyltr_51/Transpeptidase"/>
</dbReference>
<dbReference type="Gene3D" id="1.10.3810.10">
    <property type="entry name" value="Biosynthetic peptidoglycan transglycosylase-like"/>
    <property type="match status" value="1"/>
</dbReference>
<evidence type="ECO:0000256" key="18">
    <source>
        <dbReference type="ARBA" id="ARBA00022984"/>
    </source>
</evidence>
<dbReference type="Pfam" id="PF00905">
    <property type="entry name" value="Transpeptidase"/>
    <property type="match status" value="1"/>
</dbReference>
<comment type="similarity">
    <text evidence="5">In the N-terminal section; belongs to the glycosyltransferase 51 family.</text>
</comment>
<name>A0A1E7Q4A2_9GAMM</name>
<dbReference type="Gene3D" id="3.40.710.10">
    <property type="entry name" value="DD-peptidase/beta-lactamase superfamily"/>
    <property type="match status" value="2"/>
</dbReference>
<evidence type="ECO:0000256" key="4">
    <source>
        <dbReference type="ARBA" id="ARBA00007090"/>
    </source>
</evidence>
<dbReference type="EC" id="3.4.16.4" evidence="6"/>
<dbReference type="RefSeq" id="WP_070048571.1">
    <property type="nucleotide sequence ID" value="NZ_CBCSDO010000003.1"/>
</dbReference>
<dbReference type="GO" id="GO:0008955">
    <property type="term" value="F:peptidoglycan glycosyltransferase activity"/>
    <property type="evidence" value="ECO:0007669"/>
    <property type="project" value="UniProtKB-EC"/>
</dbReference>
<evidence type="ECO:0000256" key="14">
    <source>
        <dbReference type="ARBA" id="ARBA00022692"/>
    </source>
</evidence>
<dbReference type="NCBIfam" id="TIGR02074">
    <property type="entry name" value="PBP_1a_fam"/>
    <property type="match status" value="1"/>
</dbReference>
<dbReference type="FunFam" id="1.10.3810.10:FF:000003">
    <property type="entry name" value="Penicillin-binding protein 1a"/>
    <property type="match status" value="1"/>
</dbReference>
<reference evidence="33" key="1">
    <citation type="submission" date="2016-09" db="EMBL/GenBank/DDBJ databases">
        <authorList>
            <person name="Wan X."/>
            <person name="Hou S."/>
        </authorList>
    </citation>
    <scope>NUCLEOTIDE SEQUENCE [LARGE SCALE GENOMIC DNA]</scope>
    <source>
        <strain evidence="33">KH87</strain>
    </source>
</reference>
<evidence type="ECO:0000313" key="33">
    <source>
        <dbReference type="Proteomes" id="UP000242258"/>
    </source>
</evidence>
<evidence type="ECO:0000259" key="29">
    <source>
        <dbReference type="Pfam" id="PF00905"/>
    </source>
</evidence>
<gene>
    <name evidence="32" type="ORF">BI198_05050</name>
</gene>
<dbReference type="InterPro" id="IPR031376">
    <property type="entry name" value="PCB_OB"/>
</dbReference>
<keyword evidence="33" id="KW-1185">Reference proteome</keyword>
<evidence type="ECO:0000256" key="11">
    <source>
        <dbReference type="ARBA" id="ARBA00022670"/>
    </source>
</evidence>
<sequence length="871" mass="95924">MSWVKKLLILCLILFLSGLLTIAGLYLYVKKDLPDVTTLQDVRLQTPMQVFTADGELISQFGEKRRIPLTLEQMPPLLIEAFLAVEDTRFYEHPGIDIIGILRAVTVIASSGDFSQGASTITQQLARNFFLSREKKIMRKIKEVFLAFHIEQLLSKDKILELYLNKIELGQRSFGVGAAAQVYFGKTVDQLSLDEIAIIAGLPKAPSALNPVRSPANARARRNIVLYRMLDVGAIDKAAYDAAIQAPVVSRLHGAQITASAPYIAEMVRQEMVNRFGEELAYSAGLRVITTINSQQQATAKHSLQQNLYEYDERHGYRGPVDTLWQATLKPDVTEQPDYDQPDRLDTEQIIAYLDQQKGLEDLVPAVVTQVNSQTVQVILSGGTEATIEWEGLKWARSFITDRRQGNAPKTADAILAPGMHILVRQHQKQWRLSQIPEATSAIVAIDPHDGAVRSLVGGFSFSQSQFNRVTQAKRQVGSNIKPFIYSAALANGYTLASIMNDAPIHQWDDNAGIAWRPKNSPAVYDGPIRIREALAKSKNVVSIRLLRGVGIDKTIEHLQRFGFAASDLPRNETLALGSASLTPMEVVTGFAVFANGGYLVKPYLIDSIIDAEQNTIYQHQAAIACDDCEDFAAKTPELAPELNSEAQMQQLFNRLSHDQTTEAELDAASLPSQQPEVAQRVLDKQNSFLVADALTTSVWGGGDWRAGTGWNGTAWRLQTLKRRDVSAKTGTTNDSKDTWFSGFTADLAVTVWVGFDDANRSLGRALWHANMGQSQSAGTESGARTALPGWLDYMQQILPSLPSKAPTPPVGLASVRIDLNSGLLSRKTDTSSSFEYFISGTEPTQYSGNDVQPISFDSNSPPVDKDIELF</sequence>
<keyword evidence="19 28" id="KW-1133">Transmembrane helix</keyword>
<dbReference type="Proteomes" id="UP000242258">
    <property type="component" value="Unassembled WGS sequence"/>
</dbReference>
<dbReference type="GO" id="GO:0005886">
    <property type="term" value="C:plasma membrane"/>
    <property type="evidence" value="ECO:0007669"/>
    <property type="project" value="UniProtKB-SubCell"/>
</dbReference>
<comment type="pathway">
    <text evidence="27">Glycan biosynthesis.</text>
</comment>
<evidence type="ECO:0000256" key="3">
    <source>
        <dbReference type="ARBA" id="ARBA00004752"/>
    </source>
</evidence>
<evidence type="ECO:0000256" key="27">
    <source>
        <dbReference type="ARBA" id="ARBA00060592"/>
    </source>
</evidence>
<comment type="similarity">
    <text evidence="4">In the C-terminal section; belongs to the transpeptidase family.</text>
</comment>
<keyword evidence="10" id="KW-0121">Carboxypeptidase</keyword>
<keyword evidence="21" id="KW-0046">Antibiotic resistance</keyword>
<dbReference type="InterPro" id="IPR001264">
    <property type="entry name" value="Glyco_trans_51"/>
</dbReference>
<proteinExistence type="inferred from homology"/>
<dbReference type="GO" id="GO:0046677">
    <property type="term" value="P:response to antibiotic"/>
    <property type="evidence" value="ECO:0007669"/>
    <property type="project" value="UniProtKB-KW"/>
</dbReference>
<dbReference type="SUPFAM" id="SSF53955">
    <property type="entry name" value="Lysozyme-like"/>
    <property type="match status" value="1"/>
</dbReference>
<keyword evidence="13" id="KW-0808">Transferase</keyword>
<dbReference type="InterPro" id="IPR012338">
    <property type="entry name" value="Beta-lactam/transpept-like"/>
</dbReference>
<dbReference type="GO" id="GO:0071555">
    <property type="term" value="P:cell wall organization"/>
    <property type="evidence" value="ECO:0007669"/>
    <property type="project" value="UniProtKB-KW"/>
</dbReference>
<comment type="catalytic activity">
    <reaction evidence="24">
        <text>Preferential cleavage: (Ac)2-L-Lys-D-Ala-|-D-Ala. Also transpeptidation of peptidyl-alanyl moieties that are N-acyl substituents of D-alanine.</text>
        <dbReference type="EC" id="3.4.16.4"/>
    </reaction>
</comment>
<dbReference type="GO" id="GO:0006508">
    <property type="term" value="P:proteolysis"/>
    <property type="evidence" value="ECO:0007669"/>
    <property type="project" value="UniProtKB-KW"/>
</dbReference>
<keyword evidence="16" id="KW-0133">Cell shape</keyword>
<dbReference type="PANTHER" id="PTHR32282:SF27">
    <property type="entry name" value="PENICILLIN-BINDING PROTEIN 1A"/>
    <property type="match status" value="1"/>
</dbReference>
<evidence type="ECO:0000256" key="9">
    <source>
        <dbReference type="ARBA" id="ARBA00022519"/>
    </source>
</evidence>
<evidence type="ECO:0000256" key="10">
    <source>
        <dbReference type="ARBA" id="ARBA00022645"/>
    </source>
</evidence>
<keyword evidence="11" id="KW-0645">Protease</keyword>
<evidence type="ECO:0000256" key="21">
    <source>
        <dbReference type="ARBA" id="ARBA00023251"/>
    </source>
</evidence>
<feature type="transmembrane region" description="Helical" evidence="28">
    <location>
        <begin position="7"/>
        <end position="29"/>
    </location>
</feature>
<keyword evidence="12" id="KW-0328">Glycosyltransferase</keyword>
<dbReference type="InterPro" id="IPR001460">
    <property type="entry name" value="PCN-bd_Tpept"/>
</dbReference>
<evidence type="ECO:0000256" key="6">
    <source>
        <dbReference type="ARBA" id="ARBA00012448"/>
    </source>
</evidence>
<evidence type="ECO:0000256" key="16">
    <source>
        <dbReference type="ARBA" id="ARBA00022960"/>
    </source>
</evidence>